<gene>
    <name evidence="1" type="ORF">I7I52_06203</name>
</gene>
<evidence type="ECO:0000313" key="1">
    <source>
        <dbReference type="EMBL" id="KAG5295808.1"/>
    </source>
</evidence>
<reference evidence="1 2" key="1">
    <citation type="submission" date="2021-01" db="EMBL/GenBank/DDBJ databases">
        <title>Chromosome-level genome assembly of a human fungal pathogen reveals clustering of transcriptionally co-regulated genes.</title>
        <authorList>
            <person name="Voorhies M."/>
            <person name="Cohen S."/>
            <person name="Shea T.P."/>
            <person name="Petrus S."/>
            <person name="Munoz J.F."/>
            <person name="Poplawski S."/>
            <person name="Goldman W.E."/>
            <person name="Michael T."/>
            <person name="Cuomo C.A."/>
            <person name="Sil A."/>
            <person name="Beyhan S."/>
        </authorList>
    </citation>
    <scope>NUCLEOTIDE SEQUENCE [LARGE SCALE GENOMIC DNA]</scope>
    <source>
        <strain evidence="1 2">G184AR</strain>
    </source>
</reference>
<proteinExistence type="predicted"/>
<protein>
    <submittedName>
        <fullName evidence="1">Uncharacterized protein</fullName>
    </submittedName>
</protein>
<dbReference type="EMBL" id="JAEVHI010000003">
    <property type="protein sequence ID" value="KAG5295808.1"/>
    <property type="molecule type" value="Genomic_DNA"/>
</dbReference>
<evidence type="ECO:0000313" key="2">
    <source>
        <dbReference type="Proteomes" id="UP000670092"/>
    </source>
</evidence>
<organism evidence="1 2">
    <name type="scientific">Ajellomyces capsulatus</name>
    <name type="common">Darling's disease fungus</name>
    <name type="synonym">Histoplasma capsulatum</name>
    <dbReference type="NCBI Taxonomy" id="5037"/>
    <lineage>
        <taxon>Eukaryota</taxon>
        <taxon>Fungi</taxon>
        <taxon>Dikarya</taxon>
        <taxon>Ascomycota</taxon>
        <taxon>Pezizomycotina</taxon>
        <taxon>Eurotiomycetes</taxon>
        <taxon>Eurotiomycetidae</taxon>
        <taxon>Onygenales</taxon>
        <taxon>Ajellomycetaceae</taxon>
        <taxon>Histoplasma</taxon>
    </lineage>
</organism>
<name>A0A8H7YT72_AJECA</name>
<dbReference type="VEuPathDB" id="FungiDB:I7I52_06203"/>
<accession>A0A8H7YT72</accession>
<dbReference type="AlphaFoldDB" id="A0A8H7YT72"/>
<sequence>MQVMAGGRVAAVAAGVSRRVITTTTTNHHHRHHDHHDHQASRGHKCWGGRPFLFFSIHIIF</sequence>
<dbReference type="Proteomes" id="UP000670092">
    <property type="component" value="Unassembled WGS sequence"/>
</dbReference>
<comment type="caution">
    <text evidence="1">The sequence shown here is derived from an EMBL/GenBank/DDBJ whole genome shotgun (WGS) entry which is preliminary data.</text>
</comment>